<feature type="compositionally biased region" description="Basic residues" evidence="2">
    <location>
        <begin position="697"/>
        <end position="710"/>
    </location>
</feature>
<feature type="compositionally biased region" description="Basic and acidic residues" evidence="2">
    <location>
        <begin position="798"/>
        <end position="807"/>
    </location>
</feature>
<dbReference type="InterPro" id="IPR005546">
    <property type="entry name" value="Autotransporte_beta"/>
</dbReference>
<feature type="compositionally biased region" description="Low complexity" evidence="2">
    <location>
        <begin position="564"/>
        <end position="575"/>
    </location>
</feature>
<feature type="compositionally biased region" description="Low complexity" evidence="2">
    <location>
        <begin position="910"/>
        <end position="920"/>
    </location>
</feature>
<feature type="region of interest" description="Disordered" evidence="2">
    <location>
        <begin position="626"/>
        <end position="829"/>
    </location>
</feature>
<feature type="compositionally biased region" description="Polar residues" evidence="2">
    <location>
        <begin position="921"/>
        <end position="936"/>
    </location>
</feature>
<protein>
    <submittedName>
        <fullName evidence="5">NA</fullName>
    </submittedName>
</protein>
<dbReference type="Pfam" id="PF03797">
    <property type="entry name" value="Autotransporter"/>
    <property type="match status" value="1"/>
</dbReference>
<dbReference type="EMBL" id="AM180252">
    <property type="protein sequence ID" value="CAJ54944.1"/>
    <property type="molecule type" value="Genomic_DNA"/>
</dbReference>
<feature type="compositionally biased region" description="Low complexity" evidence="2">
    <location>
        <begin position="646"/>
        <end position="659"/>
    </location>
</feature>
<feature type="compositionally biased region" description="Low complexity" evidence="2">
    <location>
        <begin position="208"/>
        <end position="241"/>
    </location>
</feature>
<dbReference type="Proteomes" id="UP000002430">
    <property type="component" value="Chromosome"/>
</dbReference>
<accession>Q1MPY3</accession>
<feature type="compositionally biased region" description="Polar residues" evidence="2">
    <location>
        <begin position="587"/>
        <end position="597"/>
    </location>
</feature>
<evidence type="ECO:0000313" key="5">
    <source>
        <dbReference type="EMBL" id="CAJ54944.1"/>
    </source>
</evidence>
<dbReference type="KEGG" id="lip:LI0890"/>
<feature type="transmembrane region" description="Helical" evidence="3">
    <location>
        <begin position="44"/>
        <end position="70"/>
    </location>
</feature>
<feature type="region of interest" description="Disordered" evidence="2">
    <location>
        <begin position="553"/>
        <end position="597"/>
    </location>
</feature>
<feature type="compositionally biased region" description="Polar residues" evidence="2">
    <location>
        <begin position="778"/>
        <end position="788"/>
    </location>
</feature>
<keyword evidence="3" id="KW-0812">Transmembrane</keyword>
<feature type="compositionally biased region" description="Polar residues" evidence="2">
    <location>
        <begin position="661"/>
        <end position="678"/>
    </location>
</feature>
<dbReference type="InterPro" id="IPR036709">
    <property type="entry name" value="Autotransporte_beta_dom_sf"/>
</dbReference>
<feature type="compositionally biased region" description="Basic and acidic residues" evidence="2">
    <location>
        <begin position="743"/>
        <end position="755"/>
    </location>
</feature>
<proteinExistence type="predicted"/>
<evidence type="ECO:0000313" key="6">
    <source>
        <dbReference type="Proteomes" id="UP000002430"/>
    </source>
</evidence>
<dbReference type="eggNOG" id="COG4625">
    <property type="taxonomic scope" value="Bacteria"/>
</dbReference>
<evidence type="ECO:0000256" key="1">
    <source>
        <dbReference type="SAM" id="Coils"/>
    </source>
</evidence>
<gene>
    <name evidence="5" type="ordered locus">LI0890</name>
</gene>
<dbReference type="Gene3D" id="2.40.128.130">
    <property type="entry name" value="Autotransporter beta-domain"/>
    <property type="match status" value="1"/>
</dbReference>
<feature type="transmembrane region" description="Helical" evidence="3">
    <location>
        <begin position="6"/>
        <end position="23"/>
    </location>
</feature>
<keyword evidence="1" id="KW-0175">Coiled coil</keyword>
<name>Q1MPY3_LAWIP</name>
<evidence type="ECO:0000256" key="2">
    <source>
        <dbReference type="SAM" id="MobiDB-lite"/>
    </source>
</evidence>
<organism evidence="5 6">
    <name type="scientific">Lawsonia intracellularis (strain PHE/MN1-00)</name>
    <dbReference type="NCBI Taxonomy" id="363253"/>
    <lineage>
        <taxon>Bacteria</taxon>
        <taxon>Pseudomonadati</taxon>
        <taxon>Thermodesulfobacteriota</taxon>
        <taxon>Desulfovibrionia</taxon>
        <taxon>Desulfovibrionales</taxon>
        <taxon>Desulfovibrionaceae</taxon>
        <taxon>Lawsonia</taxon>
    </lineage>
</organism>
<feature type="region of interest" description="Disordered" evidence="2">
    <location>
        <begin position="904"/>
        <end position="966"/>
    </location>
</feature>
<evidence type="ECO:0000256" key="3">
    <source>
        <dbReference type="SAM" id="Phobius"/>
    </source>
</evidence>
<feature type="region of interest" description="Disordered" evidence="2">
    <location>
        <begin position="199"/>
        <end position="265"/>
    </location>
</feature>
<dbReference type="HOGENOM" id="CLU_258409_0_0_7"/>
<keyword evidence="3" id="KW-1133">Transmembrane helix</keyword>
<sequence length="1340" mass="149824">MNNTCVLSLINYIKLLYIIKFLNRYRLVKYINNINNNSKYLTKINIKSIPCILILLFSIVCIKVTITFAMDKNSDMNDKEASTPNISNFLKGLVPKKLHCYLDDEQTELDINVTAIKESQKTKNPSQKSIIINCTIIHPQLREPLIFGSYTQVNQSELELLKTLVQQPITIRQLAQLGLSGAESSNKLQTAAQLTSPLGSKRKYAPVSSTETLTTRTSSSIETSSIPQSTQSASSSIITTSNLEEPVVRPKIPSTKQGKNKAPLDKPQTLVTASKRSVFSLNLQLLENLGLQKIKAIYEEGQSTLHILLQTIKDLHREGQADKELTEKYRSMLEQQVELAKFIKEKEEEEEQQQIKQVMKRHENVQDLLEMLKKNISCSTSTPEQINFDLLSLPVDQLSQLDLTTLKNIFEPVESKRRTLEDQIRQQIKEGKQVDPTLQQKYQYLVTLQTDVLMATKNFSEEKLSQLPPTSGLAYRLQEVKAITQLLKEKIPPSPKSEDGNNIQFIILEKKDDRRSETSKTTVRINQQGIQTTNTKEKTKKKNLIATLDKSSSLLETDIEPPHSSEQQSSSSSNSTKKKKKEKKTSPVKTHTFSANIPSEEVITTTSISSEQTTVQMPLEAKTLVATGDKQQPSSSSHHKQKKKQTQTSTLSSNQSLLSIHANSPSPSIESTSQQSNAMPLKTKEAIENECTPDIPRKKKEKKKHLKHTPKNPSSSIPTCCEEEKTSTSNEDSTIPYPTLNRPEFEELKIPDTPKKKPKKKKKPGLGTLVGDSLLSEGRTTSTSDTTPIQPPSGFINQDHKDKKEALKNCPLSPPDEFSDDDNTKEDSGPMYIPGVFCGNNLDLESPRPKKPHTYLPNIIGDVTSITTETLETLDIYNSPLGEGEEDNEDPQKNVGENEEIQVAVRESEQSQAQQQQQPQCTNNTGTSPLGQNTPQHPIVAQTPAQPTPLPGNGRRARRQQTRQTQLLTKKHPSTNSLIAELLPEGQFSSLQSLQFALSDTSEFISETLKSLALKAHFSSKHLSTTTHKKLQLCLNNRKTSGSLNKSTIENTNIIEALQPTKSYTVFTSINKYTTNLENKLRSAQAGIMLNFSPTTNIGLAYNFNKKEYKEYSGTQLNSSNGSVKSKSTTDGLAAIFTLNPEKKGITGTMIGFYSWGKVTNSRRVTHGEKHIVTKGSPDITLTGGLIHLGYNIPAIKTLILTPYIGCLVSNVRWSPYTEEQSPVVCKISENRENLLEKSIGLKTKWELTEYSQLQTWIVGSSGLKQTNSLSSNSMITPLFKYTISAPSYKKKYTKAEGGLSYEVQLSPTLTLDIDGILSFEKRKKIEKKQHISFHFNYYY</sequence>
<keyword evidence="6" id="KW-1185">Reference proteome</keyword>
<evidence type="ECO:0000259" key="4">
    <source>
        <dbReference type="Pfam" id="PF03797"/>
    </source>
</evidence>
<dbReference type="SUPFAM" id="SSF103515">
    <property type="entry name" value="Autotransporter"/>
    <property type="match status" value="1"/>
</dbReference>
<feature type="coiled-coil region" evidence="1">
    <location>
        <begin position="332"/>
        <end position="375"/>
    </location>
</feature>
<reference evidence="5 6" key="1">
    <citation type="submission" date="2005-11" db="EMBL/GenBank/DDBJ databases">
        <title>The complete genome sequence of Lawsonia intracellularis: the causative agent of proliferative enteropathy.</title>
        <authorList>
            <person name="Kaur K."/>
            <person name="Zhang Q."/>
            <person name="Beckler D."/>
            <person name="Munir S."/>
            <person name="Li L."/>
            <person name="Kinsley K."/>
            <person name="Herron L."/>
            <person name="Peterson A."/>
            <person name="May B."/>
            <person name="Singh S."/>
            <person name="Gebhart C."/>
            <person name="Kapur V."/>
        </authorList>
    </citation>
    <scope>NUCLEOTIDE SEQUENCE [LARGE SCALE GENOMIC DNA]</scope>
    <source>
        <strain evidence="5 6">PHE/MN1-00</strain>
    </source>
</reference>
<keyword evidence="3" id="KW-0472">Membrane</keyword>
<feature type="domain" description="Autotransporter" evidence="4">
    <location>
        <begin position="1078"/>
        <end position="1314"/>
    </location>
</feature>